<dbReference type="Pfam" id="PF00485">
    <property type="entry name" value="PRK"/>
    <property type="match status" value="1"/>
</dbReference>
<name>A0AAN4UD62_9ENTE</name>
<evidence type="ECO:0000313" key="5">
    <source>
        <dbReference type="Proteomes" id="UP000886607"/>
    </source>
</evidence>
<keyword evidence="5" id="KW-1185">Reference proteome</keyword>
<dbReference type="Proteomes" id="UP000886607">
    <property type="component" value="Unassembled WGS sequence"/>
</dbReference>
<evidence type="ECO:0000313" key="4">
    <source>
        <dbReference type="Proteomes" id="UP000886597"/>
    </source>
</evidence>
<dbReference type="EMBL" id="BKBQ01000040">
    <property type="protein sequence ID" value="GEQ55257.1"/>
    <property type="molecule type" value="Genomic_DNA"/>
</dbReference>
<proteinExistence type="predicted"/>
<evidence type="ECO:0000313" key="3">
    <source>
        <dbReference type="EMBL" id="GEQ55257.1"/>
    </source>
</evidence>
<evidence type="ECO:0000259" key="1">
    <source>
        <dbReference type="Pfam" id="PF00485"/>
    </source>
</evidence>
<accession>A0AAN4UD62</accession>
<dbReference type="EMBL" id="BKBO01000041">
    <property type="protein sequence ID" value="GEQ50259.1"/>
    <property type="molecule type" value="Genomic_DNA"/>
</dbReference>
<dbReference type="Proteomes" id="UP000886597">
    <property type="component" value="Unassembled WGS sequence"/>
</dbReference>
<evidence type="ECO:0000313" key="2">
    <source>
        <dbReference type="EMBL" id="GEQ50259.1"/>
    </source>
</evidence>
<dbReference type="InterPro" id="IPR006083">
    <property type="entry name" value="PRK/URK"/>
</dbReference>
<comment type="caution">
    <text evidence="3">The sequence shown here is derived from an EMBL/GenBank/DDBJ whole genome shotgun (WGS) entry which is preliminary data.</text>
</comment>
<dbReference type="GO" id="GO:0005524">
    <property type="term" value="F:ATP binding"/>
    <property type="evidence" value="ECO:0007669"/>
    <property type="project" value="InterPro"/>
</dbReference>
<organism evidence="3 4">
    <name type="scientific">Tetragenococcus koreensis</name>
    <dbReference type="NCBI Taxonomy" id="290335"/>
    <lineage>
        <taxon>Bacteria</taxon>
        <taxon>Bacillati</taxon>
        <taxon>Bacillota</taxon>
        <taxon>Bacilli</taxon>
        <taxon>Lactobacillales</taxon>
        <taxon>Enterococcaceae</taxon>
        <taxon>Tetragenococcus</taxon>
    </lineage>
</organism>
<dbReference type="InterPro" id="IPR027417">
    <property type="entry name" value="P-loop_NTPase"/>
</dbReference>
<protein>
    <recommendedName>
        <fullName evidence="1">Phosphoribulokinase/uridine kinase domain-containing protein</fullName>
    </recommendedName>
</protein>
<reference evidence="3" key="1">
    <citation type="submission" date="2019-08" db="EMBL/GenBank/DDBJ databases">
        <authorList>
            <person name="Ishikawa M."/>
            <person name="Suzuki T."/>
            <person name="Matsutani M."/>
        </authorList>
    </citation>
    <scope>NUCLEOTIDE SEQUENCE</scope>
    <source>
        <strain evidence="3">7C1</strain>
        <strain evidence="2">8C4</strain>
    </source>
</reference>
<dbReference type="AlphaFoldDB" id="A0AAN4UD62"/>
<dbReference type="RefSeq" id="WP_234752289.1">
    <property type="nucleotide sequence ID" value="NZ_BKBO01000041.1"/>
</dbReference>
<feature type="domain" description="Phosphoribulokinase/uridine kinase" evidence="1">
    <location>
        <begin position="47"/>
        <end position="117"/>
    </location>
</feature>
<dbReference type="SUPFAM" id="SSF52540">
    <property type="entry name" value="P-loop containing nucleoside triphosphate hydrolases"/>
    <property type="match status" value="1"/>
</dbReference>
<sequence>MLCPSAPAISTPIEIAVNQYDVSALLIDLKAAYGRYSYLFVDFPFGYKHKAIQEMVDKVIYVKTPLDICFARRLIRDFKGETTDNIQKMARHYLSFGRPIFIDYERFIIQDVDLVIDGALKSDENIEIIDTILP</sequence>
<gene>
    <name evidence="2" type="ORF">TK11N_21110</name>
    <name evidence="3" type="ORF">TK2N_21010</name>
</gene>
<dbReference type="Gene3D" id="3.40.50.300">
    <property type="entry name" value="P-loop containing nucleotide triphosphate hydrolases"/>
    <property type="match status" value="1"/>
</dbReference>
<reference evidence="3" key="2">
    <citation type="journal article" date="2020" name="Int. Dairy J.">
        <title>Lactic acid bacterial diversity in Brie cheese focusing on salt concentration and pH of isolation medium and characterisation of halophilic and alkaliphilic lactic acid bacterial isolates.</title>
        <authorList>
            <person name="Unno R."/>
            <person name="Matsutani M."/>
            <person name="Suzuki T."/>
            <person name="Kodama K."/>
            <person name="Matsushita H."/>
            <person name="Yamasato K."/>
            <person name="Koizumi Y."/>
            <person name="Ishikawa M."/>
        </authorList>
    </citation>
    <scope>NUCLEOTIDE SEQUENCE</scope>
    <source>
        <strain evidence="3">7C1</strain>
        <strain evidence="2">8C4</strain>
    </source>
</reference>
<dbReference type="GO" id="GO:0016301">
    <property type="term" value="F:kinase activity"/>
    <property type="evidence" value="ECO:0007669"/>
    <property type="project" value="InterPro"/>
</dbReference>